<evidence type="ECO:0000313" key="2">
    <source>
        <dbReference type="EMBL" id="KAK9045088.1"/>
    </source>
</evidence>
<dbReference type="InterPro" id="IPR036397">
    <property type="entry name" value="RNaseH_sf"/>
</dbReference>
<evidence type="ECO:0000259" key="1">
    <source>
        <dbReference type="Pfam" id="PF13456"/>
    </source>
</evidence>
<keyword evidence="3" id="KW-1185">Reference proteome</keyword>
<dbReference type="Proteomes" id="UP001396334">
    <property type="component" value="Unassembled WGS sequence"/>
</dbReference>
<dbReference type="PANTHER" id="PTHR47723">
    <property type="entry name" value="OS05G0353850 PROTEIN"/>
    <property type="match status" value="1"/>
</dbReference>
<dbReference type="InterPro" id="IPR053151">
    <property type="entry name" value="RNase_H-like"/>
</dbReference>
<proteinExistence type="predicted"/>
<evidence type="ECO:0000313" key="3">
    <source>
        <dbReference type="Proteomes" id="UP001396334"/>
    </source>
</evidence>
<comment type="caution">
    <text evidence="2">The sequence shown here is derived from an EMBL/GenBank/DDBJ whole genome shotgun (WGS) entry which is preliminary data.</text>
</comment>
<dbReference type="InterPro" id="IPR044730">
    <property type="entry name" value="RNase_H-like_dom_plant"/>
</dbReference>
<accession>A0ABR2U5S4</accession>
<name>A0ABR2U5S4_9ROSI</name>
<organism evidence="2 3">
    <name type="scientific">Hibiscus sabdariffa</name>
    <name type="common">roselle</name>
    <dbReference type="NCBI Taxonomy" id="183260"/>
    <lineage>
        <taxon>Eukaryota</taxon>
        <taxon>Viridiplantae</taxon>
        <taxon>Streptophyta</taxon>
        <taxon>Embryophyta</taxon>
        <taxon>Tracheophyta</taxon>
        <taxon>Spermatophyta</taxon>
        <taxon>Magnoliopsida</taxon>
        <taxon>eudicotyledons</taxon>
        <taxon>Gunneridae</taxon>
        <taxon>Pentapetalae</taxon>
        <taxon>rosids</taxon>
        <taxon>malvids</taxon>
        <taxon>Malvales</taxon>
        <taxon>Malvaceae</taxon>
        <taxon>Malvoideae</taxon>
        <taxon>Hibiscus</taxon>
    </lineage>
</organism>
<dbReference type="InterPro" id="IPR002156">
    <property type="entry name" value="RNaseH_domain"/>
</dbReference>
<gene>
    <name evidence="2" type="ORF">V6N11_058978</name>
</gene>
<dbReference type="CDD" id="cd06222">
    <property type="entry name" value="RNase_H_like"/>
    <property type="match status" value="1"/>
</dbReference>
<dbReference type="EMBL" id="JBBPBN010000002">
    <property type="protein sequence ID" value="KAK9045088.1"/>
    <property type="molecule type" value="Genomic_DNA"/>
</dbReference>
<feature type="domain" description="RNase H type-1" evidence="1">
    <location>
        <begin position="39"/>
        <end position="112"/>
    </location>
</feature>
<reference evidence="2 3" key="1">
    <citation type="journal article" date="2024" name="G3 (Bethesda)">
        <title>Genome assembly of Hibiscus sabdariffa L. provides insights into metabolisms of medicinal natural products.</title>
        <authorList>
            <person name="Kim T."/>
        </authorList>
    </citation>
    <scope>NUCLEOTIDE SEQUENCE [LARGE SCALE GENOMIC DNA]</scope>
    <source>
        <strain evidence="2">TK-2024</strain>
        <tissue evidence="2">Old leaves</tissue>
    </source>
</reference>
<dbReference type="SUPFAM" id="SSF53098">
    <property type="entry name" value="Ribonuclease H-like"/>
    <property type="match status" value="1"/>
</dbReference>
<dbReference type="PANTHER" id="PTHR47723:SF19">
    <property type="entry name" value="POLYNUCLEOTIDYL TRANSFERASE, RIBONUCLEASE H-LIKE SUPERFAMILY PROTEIN"/>
    <property type="match status" value="1"/>
</dbReference>
<sequence>MGRQIPTTGPQSVILDVPEPDWTSLNIDGAVSLSLSNGTIGGLSLAWKQGFRKLLVRSDSKHVVGLVNSASATSSILSLVCAIHCLRKKCLATIVSWVPRDDTRPANVMAKLVNSPDFSLHVYFEPSLGVDLLLNNDKNRL</sequence>
<protein>
    <recommendedName>
        <fullName evidence="1">RNase H type-1 domain-containing protein</fullName>
    </recommendedName>
</protein>
<dbReference type="Gene3D" id="3.30.420.10">
    <property type="entry name" value="Ribonuclease H-like superfamily/Ribonuclease H"/>
    <property type="match status" value="1"/>
</dbReference>
<dbReference type="Pfam" id="PF13456">
    <property type="entry name" value="RVT_3"/>
    <property type="match status" value="1"/>
</dbReference>
<dbReference type="InterPro" id="IPR012337">
    <property type="entry name" value="RNaseH-like_sf"/>
</dbReference>